<gene>
    <name evidence="2" type="ORF">FHR33_006924</name>
</gene>
<feature type="region of interest" description="Disordered" evidence="1">
    <location>
        <begin position="1"/>
        <end position="68"/>
    </location>
</feature>
<dbReference type="Proteomes" id="UP000579945">
    <property type="component" value="Unassembled WGS sequence"/>
</dbReference>
<comment type="caution">
    <text evidence="2">The sequence shown here is derived from an EMBL/GenBank/DDBJ whole genome shotgun (WGS) entry which is preliminary data.</text>
</comment>
<organism evidence="2 3">
    <name type="scientific">Nonomuraea dietziae</name>
    <dbReference type="NCBI Taxonomy" id="65515"/>
    <lineage>
        <taxon>Bacteria</taxon>
        <taxon>Bacillati</taxon>
        <taxon>Actinomycetota</taxon>
        <taxon>Actinomycetes</taxon>
        <taxon>Streptosporangiales</taxon>
        <taxon>Streptosporangiaceae</taxon>
        <taxon>Nonomuraea</taxon>
    </lineage>
</organism>
<dbReference type="AlphaFoldDB" id="A0A7W5YTM8"/>
<sequence length="175" mass="17662">MSVRSLWTASAASASVAAPELMNGSASPDDSANLGPGPGRPSGPPPFALAQQAQRGGGQSCQVAGADRAVGADRRCETIVDRLGEHGEEGGVDPRATREELVEPDDEHRAGALLADQRSRASRVTAQQVESALLDGGVLVRADARALPVHGSCQCPGGPPGGPGPIEGADRDGDS</sequence>
<proteinExistence type="predicted"/>
<accession>A0A7W5YTM8</accession>
<evidence type="ECO:0000256" key="1">
    <source>
        <dbReference type="SAM" id="MobiDB-lite"/>
    </source>
</evidence>
<keyword evidence="3" id="KW-1185">Reference proteome</keyword>
<reference evidence="2 3" key="1">
    <citation type="submission" date="2020-08" db="EMBL/GenBank/DDBJ databases">
        <title>Sequencing the genomes of 1000 actinobacteria strains.</title>
        <authorList>
            <person name="Klenk H.-P."/>
        </authorList>
    </citation>
    <scope>NUCLEOTIDE SEQUENCE [LARGE SCALE GENOMIC DNA]</scope>
    <source>
        <strain evidence="2 3">DSM 44320</strain>
    </source>
</reference>
<feature type="compositionally biased region" description="Pro residues" evidence="1">
    <location>
        <begin position="38"/>
        <end position="47"/>
    </location>
</feature>
<dbReference type="EMBL" id="JACIBV010000001">
    <property type="protein sequence ID" value="MBB3731064.1"/>
    <property type="molecule type" value="Genomic_DNA"/>
</dbReference>
<feature type="region of interest" description="Disordered" evidence="1">
    <location>
        <begin position="150"/>
        <end position="175"/>
    </location>
</feature>
<evidence type="ECO:0000313" key="2">
    <source>
        <dbReference type="EMBL" id="MBB3731064.1"/>
    </source>
</evidence>
<name>A0A7W5YTM8_9ACTN</name>
<protein>
    <submittedName>
        <fullName evidence="2">Uncharacterized protein</fullName>
    </submittedName>
</protein>
<feature type="compositionally biased region" description="Low complexity" evidence="1">
    <location>
        <begin position="9"/>
        <end position="18"/>
    </location>
</feature>
<evidence type="ECO:0000313" key="3">
    <source>
        <dbReference type="Proteomes" id="UP000579945"/>
    </source>
</evidence>